<feature type="transmembrane region" description="Helical" evidence="8">
    <location>
        <begin position="145"/>
        <end position="172"/>
    </location>
</feature>
<organism evidence="10 11">
    <name type="scientific">Lacticaseibacillus pabuli</name>
    <dbReference type="NCBI Taxonomy" id="3025672"/>
    <lineage>
        <taxon>Bacteria</taxon>
        <taxon>Bacillati</taxon>
        <taxon>Bacillota</taxon>
        <taxon>Bacilli</taxon>
        <taxon>Lactobacillales</taxon>
        <taxon>Lactobacillaceae</taxon>
        <taxon>Lacticaseibacillus</taxon>
    </lineage>
</organism>
<evidence type="ECO:0000256" key="1">
    <source>
        <dbReference type="ARBA" id="ARBA00004141"/>
    </source>
</evidence>
<dbReference type="Pfam" id="PF04069">
    <property type="entry name" value="OpuAC"/>
    <property type="match status" value="1"/>
</dbReference>
<evidence type="ECO:0000256" key="5">
    <source>
        <dbReference type="ARBA" id="ARBA00023136"/>
    </source>
</evidence>
<evidence type="ECO:0000256" key="8">
    <source>
        <dbReference type="RuleBase" id="RU363032"/>
    </source>
</evidence>
<evidence type="ECO:0000256" key="4">
    <source>
        <dbReference type="ARBA" id="ARBA00022989"/>
    </source>
</evidence>
<dbReference type="InterPro" id="IPR007210">
    <property type="entry name" value="ABC_Gly_betaine_transp_sub-bd"/>
</dbReference>
<name>A0ABY7WT64_9LACO</name>
<accession>A0ABY7WT64</accession>
<dbReference type="SUPFAM" id="SSF53850">
    <property type="entry name" value="Periplasmic binding protein-like II"/>
    <property type="match status" value="1"/>
</dbReference>
<dbReference type="Proteomes" id="UP001220377">
    <property type="component" value="Chromosome"/>
</dbReference>
<evidence type="ECO:0000313" key="11">
    <source>
        <dbReference type="Proteomes" id="UP001220377"/>
    </source>
</evidence>
<feature type="transmembrane region" description="Helical" evidence="8">
    <location>
        <begin position="179"/>
        <end position="202"/>
    </location>
</feature>
<dbReference type="RefSeq" id="WP_274261453.1">
    <property type="nucleotide sequence ID" value="NZ_CP117884.1"/>
</dbReference>
<comment type="similarity">
    <text evidence="6">In the C-terminal section; belongs to the OsmX family.</text>
</comment>
<evidence type="ECO:0000259" key="9">
    <source>
        <dbReference type="PROSITE" id="PS50928"/>
    </source>
</evidence>
<keyword evidence="11" id="KW-1185">Reference proteome</keyword>
<dbReference type="CDD" id="cd13610">
    <property type="entry name" value="PBP2_ChoS"/>
    <property type="match status" value="1"/>
</dbReference>
<dbReference type="InterPro" id="IPR058089">
    <property type="entry name" value="EgtUBC_SBD"/>
</dbReference>
<comment type="similarity">
    <text evidence="7">In the N-terminal section; belongs to the binding-protein-dependent transport system permease family.</text>
</comment>
<dbReference type="InterPro" id="IPR000515">
    <property type="entry name" value="MetI-like"/>
</dbReference>
<dbReference type="Gene3D" id="3.40.190.10">
    <property type="entry name" value="Periplasmic binding protein-like II"/>
    <property type="match status" value="1"/>
</dbReference>
<protein>
    <submittedName>
        <fullName evidence="10">ABC transporter permease/substrate-binding protein</fullName>
    </submittedName>
</protein>
<keyword evidence="2 8" id="KW-0813">Transport</keyword>
<dbReference type="Gene3D" id="1.10.3720.10">
    <property type="entry name" value="MetI-like"/>
    <property type="match status" value="1"/>
</dbReference>
<keyword evidence="3 8" id="KW-0812">Transmembrane</keyword>
<dbReference type="InterPro" id="IPR051204">
    <property type="entry name" value="ABC_transp_perm/SBD"/>
</dbReference>
<keyword evidence="4 8" id="KW-1133">Transmembrane helix</keyword>
<evidence type="ECO:0000256" key="7">
    <source>
        <dbReference type="ARBA" id="ARBA00035652"/>
    </source>
</evidence>
<feature type="transmembrane region" description="Helical" evidence="8">
    <location>
        <begin position="64"/>
        <end position="94"/>
    </location>
</feature>
<dbReference type="SUPFAM" id="SSF161098">
    <property type="entry name" value="MetI-like"/>
    <property type="match status" value="1"/>
</dbReference>
<gene>
    <name evidence="10" type="ORF">PQ472_03705</name>
</gene>
<comment type="subcellular location">
    <subcellularLocation>
        <location evidence="8">Cell membrane</location>
        <topology evidence="8">Multi-pass membrane protein</topology>
    </subcellularLocation>
    <subcellularLocation>
        <location evidence="1">Membrane</location>
        <topology evidence="1">Multi-pass membrane protein</topology>
    </subcellularLocation>
</comment>
<sequence>MNALITTLVDRRHDLVAATGQHLSIALIALLIAMVIAMPLAYFTSTRRKSATVLLQAASVLQTIPSLALLGLLIPIVGIGTVPAVIALVIYALLPIYQNTYLGLTSVDPALIEAANAFGMRRWQRLLKLELPLAAPTILGGIRTALVMIIGTATLAALIGAGGLGSFILLGIDRNDTSLIIIGAVASALLALILSGILSFLAKHHWQWTAALVALIVIGWGGSAVFASRAPETVTIAGKLGSEPSILINMYKELIQQDNPRVQVNLKDNFGKTSFLFSALKNGDVDVYPEFTGTVLETLVKVPKAEANQPRNSQQTYQLAKKLLSQQDNMTFLRPMRYENTYALAVPQKFAKDNHIRTISDLHKMTGKLKGGFTLEFIDRDDGLRGIEKRYNLNIPHSSFEPALRYAAVADNRVNVVDAYSTDSELVRYKLQVLRDDKSLFPSYRGAPLMRADWAKHHPAIVKSLNKLAGHITEEQMQHMNYEVNVQKKQPKTVARHYLQQHGLLKKGGR</sequence>
<keyword evidence="5 8" id="KW-0472">Membrane</keyword>
<dbReference type="EMBL" id="CP117884">
    <property type="protein sequence ID" value="WDF83354.1"/>
    <property type="molecule type" value="Genomic_DNA"/>
</dbReference>
<dbReference type="PANTHER" id="PTHR30177">
    <property type="entry name" value="GLYCINE BETAINE/L-PROLINE TRANSPORT SYSTEM PERMEASE PROTEIN PROW"/>
    <property type="match status" value="1"/>
</dbReference>
<evidence type="ECO:0000256" key="2">
    <source>
        <dbReference type="ARBA" id="ARBA00022448"/>
    </source>
</evidence>
<dbReference type="CDD" id="cd06261">
    <property type="entry name" value="TM_PBP2"/>
    <property type="match status" value="1"/>
</dbReference>
<feature type="domain" description="ABC transmembrane type-1" evidence="9">
    <location>
        <begin position="19"/>
        <end position="202"/>
    </location>
</feature>
<dbReference type="InterPro" id="IPR035906">
    <property type="entry name" value="MetI-like_sf"/>
</dbReference>
<comment type="similarity">
    <text evidence="8">Belongs to the binding-protein-dependent transport system permease family.</text>
</comment>
<evidence type="ECO:0000313" key="10">
    <source>
        <dbReference type="EMBL" id="WDF83354.1"/>
    </source>
</evidence>
<evidence type="ECO:0000256" key="6">
    <source>
        <dbReference type="ARBA" id="ARBA00035642"/>
    </source>
</evidence>
<proteinExistence type="inferred from homology"/>
<dbReference type="Gene3D" id="3.40.190.120">
    <property type="entry name" value="Osmoprotection protein (prox), domain 2"/>
    <property type="match status" value="1"/>
</dbReference>
<dbReference type="PANTHER" id="PTHR30177:SF4">
    <property type="entry name" value="OSMOPROTECTANT IMPORT PERMEASE PROTEIN OSMW"/>
    <property type="match status" value="1"/>
</dbReference>
<dbReference type="PROSITE" id="PS50928">
    <property type="entry name" value="ABC_TM1"/>
    <property type="match status" value="1"/>
</dbReference>
<dbReference type="Pfam" id="PF00528">
    <property type="entry name" value="BPD_transp_1"/>
    <property type="match status" value="1"/>
</dbReference>
<evidence type="ECO:0000256" key="3">
    <source>
        <dbReference type="ARBA" id="ARBA00022692"/>
    </source>
</evidence>
<reference evidence="10 11" key="1">
    <citation type="submission" date="2023-02" db="EMBL/GenBank/DDBJ databases">
        <title>Genome sequence of Lacticaseibacillus sp. KACC 23028.</title>
        <authorList>
            <person name="Kim S."/>
            <person name="Heo J."/>
            <person name="Kwon S.-W."/>
        </authorList>
    </citation>
    <scope>NUCLEOTIDE SEQUENCE [LARGE SCALE GENOMIC DNA]</scope>
    <source>
        <strain evidence="10 11">KACC 23028</strain>
    </source>
</reference>
<feature type="transmembrane region" description="Helical" evidence="8">
    <location>
        <begin position="208"/>
        <end position="227"/>
    </location>
</feature>
<feature type="transmembrane region" description="Helical" evidence="8">
    <location>
        <begin position="23"/>
        <end position="43"/>
    </location>
</feature>